<dbReference type="SUPFAM" id="SSF46785">
    <property type="entry name" value="Winged helix' DNA-binding domain"/>
    <property type="match status" value="1"/>
</dbReference>
<name>A0ABW2YAE0_9GAMM</name>
<dbReference type="PANTHER" id="PTHR30579:SF7">
    <property type="entry name" value="HTH-TYPE TRANSCRIPTIONAL REGULATOR LRHA-RELATED"/>
    <property type="match status" value="1"/>
</dbReference>
<accession>A0ABW2YAE0</accession>
<evidence type="ECO:0000256" key="4">
    <source>
        <dbReference type="ARBA" id="ARBA00023163"/>
    </source>
</evidence>
<dbReference type="InterPro" id="IPR005119">
    <property type="entry name" value="LysR_subst-bd"/>
</dbReference>
<dbReference type="InterPro" id="IPR036388">
    <property type="entry name" value="WH-like_DNA-bd_sf"/>
</dbReference>
<proteinExistence type="inferred from homology"/>
<sequence length="288" mass="31300">MTLHDPTLLRAFVAVVEHGGFTRAARALHLTQSTVSQQVRRLEQAAGHLLLDRSGPHPLTTEAGERLLGYARRLLALGEEARAAMGRVAQQEVIRLGVPEDLGGRALTPVLSTFARRMGAAVKLEVTSGMSHDLVAGYARGDFELVLAKQRRPDGVHAWPETLAWVDSRRHPCLGREPLPVAVFPEGGLYREEIFAWLDAHQKNWHVAYSSPNLANLQAAVADGLGLSLLPRRAVSEASHRVLGRRDGFPETPCLFLTMHYPAGASAAALELATCLARRCGELAARAK</sequence>
<dbReference type="Pfam" id="PF03466">
    <property type="entry name" value="LysR_substrate"/>
    <property type="match status" value="1"/>
</dbReference>
<evidence type="ECO:0000313" key="6">
    <source>
        <dbReference type="EMBL" id="MFD0724632.1"/>
    </source>
</evidence>
<dbReference type="RefSeq" id="WP_386822284.1">
    <property type="nucleotide sequence ID" value="NZ_JBHTIF010000001.1"/>
</dbReference>
<dbReference type="InterPro" id="IPR050176">
    <property type="entry name" value="LTTR"/>
</dbReference>
<dbReference type="InterPro" id="IPR036390">
    <property type="entry name" value="WH_DNA-bd_sf"/>
</dbReference>
<evidence type="ECO:0000259" key="5">
    <source>
        <dbReference type="PROSITE" id="PS50931"/>
    </source>
</evidence>
<dbReference type="Gene3D" id="3.40.190.10">
    <property type="entry name" value="Periplasmic binding protein-like II"/>
    <property type="match status" value="2"/>
</dbReference>
<feature type="domain" description="HTH lysR-type" evidence="5">
    <location>
        <begin position="1"/>
        <end position="61"/>
    </location>
</feature>
<organism evidence="6 7">
    <name type="scientific">Lysobacter brunescens</name>
    <dbReference type="NCBI Taxonomy" id="262323"/>
    <lineage>
        <taxon>Bacteria</taxon>
        <taxon>Pseudomonadati</taxon>
        <taxon>Pseudomonadota</taxon>
        <taxon>Gammaproteobacteria</taxon>
        <taxon>Lysobacterales</taxon>
        <taxon>Lysobacteraceae</taxon>
        <taxon>Lysobacter</taxon>
    </lineage>
</organism>
<dbReference type="PROSITE" id="PS50931">
    <property type="entry name" value="HTH_LYSR"/>
    <property type="match status" value="1"/>
</dbReference>
<dbReference type="PRINTS" id="PR00039">
    <property type="entry name" value="HTHLYSR"/>
</dbReference>
<dbReference type="Proteomes" id="UP001597110">
    <property type="component" value="Unassembled WGS sequence"/>
</dbReference>
<gene>
    <name evidence="6" type="ORF">ACFQ0E_03370</name>
</gene>
<dbReference type="Pfam" id="PF00126">
    <property type="entry name" value="HTH_1"/>
    <property type="match status" value="1"/>
</dbReference>
<keyword evidence="3" id="KW-0238">DNA-binding</keyword>
<dbReference type="Gene3D" id="1.10.10.10">
    <property type="entry name" value="Winged helix-like DNA-binding domain superfamily/Winged helix DNA-binding domain"/>
    <property type="match status" value="1"/>
</dbReference>
<keyword evidence="7" id="KW-1185">Reference proteome</keyword>
<evidence type="ECO:0000256" key="2">
    <source>
        <dbReference type="ARBA" id="ARBA00023015"/>
    </source>
</evidence>
<keyword evidence="4" id="KW-0804">Transcription</keyword>
<dbReference type="InterPro" id="IPR000847">
    <property type="entry name" value="LysR_HTH_N"/>
</dbReference>
<comment type="caution">
    <text evidence="6">The sequence shown here is derived from an EMBL/GenBank/DDBJ whole genome shotgun (WGS) entry which is preliminary data.</text>
</comment>
<dbReference type="SUPFAM" id="SSF53850">
    <property type="entry name" value="Periplasmic binding protein-like II"/>
    <property type="match status" value="1"/>
</dbReference>
<dbReference type="EMBL" id="JBHTIF010000001">
    <property type="protein sequence ID" value="MFD0724632.1"/>
    <property type="molecule type" value="Genomic_DNA"/>
</dbReference>
<keyword evidence="2" id="KW-0805">Transcription regulation</keyword>
<dbReference type="PANTHER" id="PTHR30579">
    <property type="entry name" value="TRANSCRIPTIONAL REGULATOR"/>
    <property type="match status" value="1"/>
</dbReference>
<evidence type="ECO:0000256" key="3">
    <source>
        <dbReference type="ARBA" id="ARBA00023125"/>
    </source>
</evidence>
<reference evidence="7" key="1">
    <citation type="journal article" date="2019" name="Int. J. Syst. Evol. Microbiol.">
        <title>The Global Catalogue of Microorganisms (GCM) 10K type strain sequencing project: providing services to taxonomists for standard genome sequencing and annotation.</title>
        <authorList>
            <consortium name="The Broad Institute Genomics Platform"/>
            <consortium name="The Broad Institute Genome Sequencing Center for Infectious Disease"/>
            <person name="Wu L."/>
            <person name="Ma J."/>
        </authorList>
    </citation>
    <scope>NUCLEOTIDE SEQUENCE [LARGE SCALE GENOMIC DNA]</scope>
    <source>
        <strain evidence="7">CCUG 55585</strain>
    </source>
</reference>
<protein>
    <submittedName>
        <fullName evidence="6">LysR family transcriptional regulator</fullName>
    </submittedName>
</protein>
<comment type="similarity">
    <text evidence="1">Belongs to the LysR transcriptional regulatory family.</text>
</comment>
<evidence type="ECO:0000313" key="7">
    <source>
        <dbReference type="Proteomes" id="UP001597110"/>
    </source>
</evidence>
<evidence type="ECO:0000256" key="1">
    <source>
        <dbReference type="ARBA" id="ARBA00009437"/>
    </source>
</evidence>